<organism evidence="6 7">
    <name type="scientific">Phanerochaete sordida</name>
    <dbReference type="NCBI Taxonomy" id="48140"/>
    <lineage>
        <taxon>Eukaryota</taxon>
        <taxon>Fungi</taxon>
        <taxon>Dikarya</taxon>
        <taxon>Basidiomycota</taxon>
        <taxon>Agaricomycotina</taxon>
        <taxon>Agaricomycetes</taxon>
        <taxon>Polyporales</taxon>
        <taxon>Phanerochaetaceae</taxon>
        <taxon>Phanerochaete</taxon>
    </lineage>
</organism>
<sequence>MSLNSSALYIPVVTPPTPAPSPGPNLPPHPTFTSLYKQEFSVLPPYQRRQFLSAVLSECTPDELLFVSTTVAPLLKRDFLRDLPPELAIHILGFIDDPRSLLKAGQVSRYWHSLVAEECLWKRMCDVYDFDIEEDWDIPTPSSDIVQPPSPISPSPSLREPRPPTTPVRKLSYRNHFKLSYMTLTKWRTGGTLLRRIPLTSHHHLPNDAMQPPVANPSSAVPTSIALDPDWLVIGLANSRIHVFSARTGVSCRTLVGHSAGVWAVALVRAGGRRIDPPIDARMRDMHIGRAPAGHRRTRTEEGIPASSGLSFAMRAALGLDQMPADTPRPSRTSSQQTWPHGRPSEPSGSSEGWGQPNALVVSGGCDKDLRVWDVVSGFCIYALKGHTSTIRCLKVLHNRPIAVTGSRDRTLRVWDIQHGKCLRVLDGHEDSVRSIDVCGNKVASGSYDFTCRLWNIDTGECLHVMRGHHHQIYSVAFDGIRIASGGMDTTVRVWDAETGTCAALLQGHTALVCQVQLYNNILVTGGSDGRVIIFSIVPGPAAPASPPALSAAESVSSQYTRAFSLPSPATPPSPPRTAGGAPASTGRERPFSIVQRLAAHDSSVTGLQFDARFLVTGGNDGRVRLFEFRRDAGCAVGHAPGAGFGGGALSLGAGVDVGGGGGLGGKFEYVREMSEPCESVWKVAYTAHTCAVMCKRAGKTQVEIWSFRPGGDVRE</sequence>
<dbReference type="PROSITE" id="PS50082">
    <property type="entry name" value="WD_REPEATS_2"/>
    <property type="match status" value="5"/>
</dbReference>
<dbReference type="CDD" id="cd00200">
    <property type="entry name" value="WD40"/>
    <property type="match status" value="1"/>
</dbReference>
<evidence type="ECO:0000256" key="1">
    <source>
        <dbReference type="ARBA" id="ARBA00022574"/>
    </source>
</evidence>
<evidence type="ECO:0000313" key="7">
    <source>
        <dbReference type="Proteomes" id="UP000703269"/>
    </source>
</evidence>
<dbReference type="SUPFAM" id="SSF81383">
    <property type="entry name" value="F-box domain"/>
    <property type="match status" value="1"/>
</dbReference>
<keyword evidence="7" id="KW-1185">Reference proteome</keyword>
<dbReference type="InterPro" id="IPR001810">
    <property type="entry name" value="F-box_dom"/>
</dbReference>
<feature type="compositionally biased region" description="Low complexity" evidence="4">
    <location>
        <begin position="340"/>
        <end position="356"/>
    </location>
</feature>
<feature type="repeat" description="WD" evidence="3">
    <location>
        <begin position="384"/>
        <end position="425"/>
    </location>
</feature>
<feature type="repeat" description="WD" evidence="3">
    <location>
        <begin position="360"/>
        <end position="383"/>
    </location>
</feature>
<keyword evidence="1 3" id="KW-0853">WD repeat</keyword>
<dbReference type="GO" id="GO:0042393">
    <property type="term" value="F:histone binding"/>
    <property type="evidence" value="ECO:0007669"/>
    <property type="project" value="TreeGrafter"/>
</dbReference>
<evidence type="ECO:0000256" key="4">
    <source>
        <dbReference type="SAM" id="MobiDB-lite"/>
    </source>
</evidence>
<feature type="compositionally biased region" description="Polar residues" evidence="4">
    <location>
        <begin position="330"/>
        <end position="339"/>
    </location>
</feature>
<feature type="compositionally biased region" description="Low complexity" evidence="4">
    <location>
        <begin position="577"/>
        <end position="586"/>
    </location>
</feature>
<keyword evidence="2" id="KW-0677">Repeat</keyword>
<gene>
    <name evidence="6" type="ORF">PsYK624_057350</name>
</gene>
<dbReference type="InterPro" id="IPR019775">
    <property type="entry name" value="WD40_repeat_CS"/>
</dbReference>
<dbReference type="InterPro" id="IPR036047">
    <property type="entry name" value="F-box-like_dom_sf"/>
</dbReference>
<dbReference type="SMART" id="SM00256">
    <property type="entry name" value="FBOX"/>
    <property type="match status" value="1"/>
</dbReference>
<dbReference type="PANTHER" id="PTHR22847">
    <property type="entry name" value="WD40 REPEAT PROTEIN"/>
    <property type="match status" value="1"/>
</dbReference>
<dbReference type="SUPFAM" id="SSF50978">
    <property type="entry name" value="WD40 repeat-like"/>
    <property type="match status" value="1"/>
</dbReference>
<dbReference type="Gene3D" id="1.20.1280.50">
    <property type="match status" value="1"/>
</dbReference>
<evidence type="ECO:0000256" key="3">
    <source>
        <dbReference type="PROSITE-ProRule" id="PRU00221"/>
    </source>
</evidence>
<feature type="repeat" description="WD" evidence="3">
    <location>
        <begin position="466"/>
        <end position="505"/>
    </location>
</feature>
<dbReference type="Pfam" id="PF12937">
    <property type="entry name" value="F-box-like"/>
    <property type="match status" value="1"/>
</dbReference>
<dbReference type="PANTHER" id="PTHR22847:SF637">
    <property type="entry name" value="WD REPEAT DOMAIN 5B"/>
    <property type="match status" value="1"/>
</dbReference>
<dbReference type="EMBL" id="BPQB01000013">
    <property type="protein sequence ID" value="GJE89631.1"/>
    <property type="molecule type" value="Genomic_DNA"/>
</dbReference>
<dbReference type="AlphaFoldDB" id="A0A9P3G7B0"/>
<dbReference type="InterPro" id="IPR015943">
    <property type="entry name" value="WD40/YVTN_repeat-like_dom_sf"/>
</dbReference>
<proteinExistence type="predicted"/>
<feature type="domain" description="F-box" evidence="5">
    <location>
        <begin position="77"/>
        <end position="124"/>
    </location>
</feature>
<reference evidence="6 7" key="1">
    <citation type="submission" date="2021-08" db="EMBL/GenBank/DDBJ databases">
        <title>Draft Genome Sequence of Phanerochaete sordida strain YK-624.</title>
        <authorList>
            <person name="Mori T."/>
            <person name="Dohra H."/>
            <person name="Suzuki T."/>
            <person name="Kawagishi H."/>
            <person name="Hirai H."/>
        </authorList>
    </citation>
    <scope>NUCLEOTIDE SEQUENCE [LARGE SCALE GENOMIC DNA]</scope>
    <source>
        <strain evidence="6 7">YK-624</strain>
    </source>
</reference>
<feature type="region of interest" description="Disordered" evidence="4">
    <location>
        <begin position="562"/>
        <end position="587"/>
    </location>
</feature>
<dbReference type="Gene3D" id="2.130.10.10">
    <property type="entry name" value="YVTN repeat-like/Quinoprotein amine dehydrogenase"/>
    <property type="match status" value="2"/>
</dbReference>
<dbReference type="PROSITE" id="PS00678">
    <property type="entry name" value="WD_REPEATS_1"/>
    <property type="match status" value="3"/>
</dbReference>
<dbReference type="Pfam" id="PF00400">
    <property type="entry name" value="WD40"/>
    <property type="match status" value="5"/>
</dbReference>
<dbReference type="PROSITE" id="PS50294">
    <property type="entry name" value="WD_REPEATS_REGION"/>
    <property type="match status" value="3"/>
</dbReference>
<feature type="repeat" description="WD" evidence="3">
    <location>
        <begin position="598"/>
        <end position="630"/>
    </location>
</feature>
<dbReference type="InterPro" id="IPR020472">
    <property type="entry name" value="WD40_PAC1"/>
</dbReference>
<dbReference type="InterPro" id="IPR001680">
    <property type="entry name" value="WD40_rpt"/>
</dbReference>
<feature type="region of interest" description="Disordered" evidence="4">
    <location>
        <begin position="322"/>
        <end position="356"/>
    </location>
</feature>
<comment type="caution">
    <text evidence="6">The sequence shown here is derived from an EMBL/GenBank/DDBJ whole genome shotgun (WGS) entry which is preliminary data.</text>
</comment>
<protein>
    <submittedName>
        <fullName evidence="6">WD40 repeat-like protein</fullName>
    </submittedName>
</protein>
<feature type="region of interest" description="Disordered" evidence="4">
    <location>
        <begin position="139"/>
        <end position="166"/>
    </location>
</feature>
<dbReference type="PROSITE" id="PS50181">
    <property type="entry name" value="FBOX"/>
    <property type="match status" value="1"/>
</dbReference>
<evidence type="ECO:0000259" key="5">
    <source>
        <dbReference type="PROSITE" id="PS50181"/>
    </source>
</evidence>
<dbReference type="GO" id="GO:0048188">
    <property type="term" value="C:Set1C/COMPASS complex"/>
    <property type="evidence" value="ECO:0007669"/>
    <property type="project" value="TreeGrafter"/>
</dbReference>
<dbReference type="InterPro" id="IPR036322">
    <property type="entry name" value="WD40_repeat_dom_sf"/>
</dbReference>
<evidence type="ECO:0000313" key="6">
    <source>
        <dbReference type="EMBL" id="GJE89631.1"/>
    </source>
</evidence>
<dbReference type="PRINTS" id="PR00320">
    <property type="entry name" value="GPROTEINBRPT"/>
</dbReference>
<dbReference type="Proteomes" id="UP000703269">
    <property type="component" value="Unassembled WGS sequence"/>
</dbReference>
<dbReference type="OrthoDB" id="190105at2759"/>
<accession>A0A9P3G7B0</accession>
<feature type="repeat" description="WD" evidence="3">
    <location>
        <begin position="426"/>
        <end position="465"/>
    </location>
</feature>
<evidence type="ECO:0000256" key="2">
    <source>
        <dbReference type="ARBA" id="ARBA00022737"/>
    </source>
</evidence>
<name>A0A9P3G7B0_9APHY</name>
<dbReference type="SMART" id="SM00320">
    <property type="entry name" value="WD40"/>
    <property type="match status" value="6"/>
</dbReference>